<dbReference type="EMBL" id="FNCW01000004">
    <property type="protein sequence ID" value="SDG64274.1"/>
    <property type="molecule type" value="Genomic_DNA"/>
</dbReference>
<accession>A0A1G7VWU4</accession>
<dbReference type="CDD" id="cd02588">
    <property type="entry name" value="HAD_L2-DEX"/>
    <property type="match status" value="1"/>
</dbReference>
<proteinExistence type="inferred from homology"/>
<dbReference type="SFLD" id="SFLDG01129">
    <property type="entry name" value="C1.5:_HAD__Beta-PGM__Phosphata"/>
    <property type="match status" value="1"/>
</dbReference>
<gene>
    <name evidence="3" type="ORF">SAMN04488027_104227</name>
</gene>
<evidence type="ECO:0000313" key="3">
    <source>
        <dbReference type="EMBL" id="SDG64274.1"/>
    </source>
</evidence>
<dbReference type="STRING" id="470826.SAMN04488027_104227"/>
<dbReference type="NCBIfam" id="TIGR01428">
    <property type="entry name" value="HAD_type_II"/>
    <property type="match status" value="1"/>
</dbReference>
<dbReference type="Gene3D" id="1.10.150.240">
    <property type="entry name" value="Putative phosphatase, domain 2"/>
    <property type="match status" value="1"/>
</dbReference>
<organism evidence="3 4">
    <name type="scientific">Psychroflexus sediminis</name>
    <dbReference type="NCBI Taxonomy" id="470826"/>
    <lineage>
        <taxon>Bacteria</taxon>
        <taxon>Pseudomonadati</taxon>
        <taxon>Bacteroidota</taxon>
        <taxon>Flavobacteriia</taxon>
        <taxon>Flavobacteriales</taxon>
        <taxon>Flavobacteriaceae</taxon>
        <taxon>Psychroflexus</taxon>
    </lineage>
</organism>
<dbReference type="InterPro" id="IPR041492">
    <property type="entry name" value="HAD_2"/>
</dbReference>
<dbReference type="OrthoDB" id="264363at2"/>
<dbReference type="GO" id="GO:0019120">
    <property type="term" value="F:hydrolase activity, acting on acid halide bonds, in C-halide compounds"/>
    <property type="evidence" value="ECO:0007669"/>
    <property type="project" value="InterPro"/>
</dbReference>
<dbReference type="InterPro" id="IPR023198">
    <property type="entry name" value="PGP-like_dom2"/>
</dbReference>
<dbReference type="Gene3D" id="3.40.50.1000">
    <property type="entry name" value="HAD superfamily/HAD-like"/>
    <property type="match status" value="1"/>
</dbReference>
<dbReference type="InterPro" id="IPR006328">
    <property type="entry name" value="2-HAD"/>
</dbReference>
<dbReference type="InterPro" id="IPR036412">
    <property type="entry name" value="HAD-like_sf"/>
</dbReference>
<keyword evidence="4" id="KW-1185">Reference proteome</keyword>
<evidence type="ECO:0000256" key="2">
    <source>
        <dbReference type="ARBA" id="ARBA00022801"/>
    </source>
</evidence>
<keyword evidence="2" id="KW-0378">Hydrolase</keyword>
<evidence type="ECO:0000256" key="1">
    <source>
        <dbReference type="ARBA" id="ARBA00008106"/>
    </source>
</evidence>
<dbReference type="Proteomes" id="UP000199296">
    <property type="component" value="Unassembled WGS sequence"/>
</dbReference>
<dbReference type="PRINTS" id="PR00413">
    <property type="entry name" value="HADHALOGNASE"/>
</dbReference>
<dbReference type="Pfam" id="PF13419">
    <property type="entry name" value="HAD_2"/>
    <property type="match status" value="1"/>
</dbReference>
<dbReference type="RefSeq" id="WP_093366720.1">
    <property type="nucleotide sequence ID" value="NZ_FNCW01000004.1"/>
</dbReference>
<sequence length="223" mass="25161">MTPQLLIFDVNETLLDLSPMKEGITKLLGNPNAYEDWFSILIQMAMVETLTDKYSDFGEIGAAALTMTSQKHSKSISEEDLKLTLHLIKELKPHPEVKEALEKLKSKGFRLVALTNGGRETLEQQMNYSGLESLFDGFYSVESVRKFKPHPDAYHHVLKKEKTSPEESMLVAAHAWDIAGAQQLGMQTAFIKRPGKFPYPKGKKPPLICKDFTELYMKLTVDA</sequence>
<evidence type="ECO:0000313" key="4">
    <source>
        <dbReference type="Proteomes" id="UP000199296"/>
    </source>
</evidence>
<dbReference type="InterPro" id="IPR006439">
    <property type="entry name" value="HAD-SF_hydro_IA"/>
</dbReference>
<dbReference type="AlphaFoldDB" id="A0A1G7VWU4"/>
<dbReference type="SUPFAM" id="SSF56784">
    <property type="entry name" value="HAD-like"/>
    <property type="match status" value="1"/>
</dbReference>
<dbReference type="InterPro" id="IPR051540">
    <property type="entry name" value="S-2-haloacid_dehalogenase"/>
</dbReference>
<dbReference type="NCBIfam" id="TIGR01509">
    <property type="entry name" value="HAD-SF-IA-v3"/>
    <property type="match status" value="1"/>
</dbReference>
<dbReference type="PANTHER" id="PTHR43316:SF3">
    <property type="entry name" value="HALOACID DEHALOGENASE, TYPE II (AFU_ORTHOLOGUE AFUA_2G07750)-RELATED"/>
    <property type="match status" value="1"/>
</dbReference>
<name>A0A1G7VWU4_9FLAO</name>
<dbReference type="SFLD" id="SFLDS00003">
    <property type="entry name" value="Haloacid_Dehalogenase"/>
    <property type="match status" value="1"/>
</dbReference>
<comment type="similarity">
    <text evidence="1">Belongs to the HAD-like hydrolase superfamily. S-2-haloalkanoic acid dehalogenase family.</text>
</comment>
<dbReference type="InterPro" id="IPR023214">
    <property type="entry name" value="HAD_sf"/>
</dbReference>
<reference evidence="3 4" key="1">
    <citation type="submission" date="2016-10" db="EMBL/GenBank/DDBJ databases">
        <authorList>
            <person name="de Groot N.N."/>
        </authorList>
    </citation>
    <scope>NUCLEOTIDE SEQUENCE [LARGE SCALE GENOMIC DNA]</scope>
    <source>
        <strain evidence="3 4">DSM 19803</strain>
    </source>
</reference>
<protein>
    <submittedName>
        <fullName evidence="3">2-haloacid dehalogenase</fullName>
    </submittedName>
</protein>
<dbReference type="NCBIfam" id="TIGR01493">
    <property type="entry name" value="HAD-SF-IA-v2"/>
    <property type="match status" value="1"/>
</dbReference>
<dbReference type="PANTHER" id="PTHR43316">
    <property type="entry name" value="HYDROLASE, HALOACID DELAHOGENASE-RELATED"/>
    <property type="match status" value="1"/>
</dbReference>